<dbReference type="InterPro" id="IPR027954">
    <property type="entry name" value="Transcobalamin-like_C"/>
</dbReference>
<dbReference type="Pfam" id="PF14478">
    <property type="entry name" value="DUF4430"/>
    <property type="match status" value="1"/>
</dbReference>
<comment type="caution">
    <text evidence="3">The sequence shown here is derived from an EMBL/GenBank/DDBJ whole genome shotgun (WGS) entry which is preliminary data.</text>
</comment>
<sequence>MKKMMIITALFFSLAGFAGCQKTETKAAQETSVSQTTEQKATIKLQEDGKEISKKTVAFKDGATLYEVIAKNFAIEGKDGFITKIEGHSQDEKAKKYWTFKINNKEIMKGAKEIKVKENDQIVFNLAQMQ</sequence>
<feature type="chain" id="PRO_5045528933" evidence="1">
    <location>
        <begin position="19"/>
        <end position="130"/>
    </location>
</feature>
<gene>
    <name evidence="3" type="ORF">P7H27_06145</name>
</gene>
<evidence type="ECO:0000259" key="2">
    <source>
        <dbReference type="Pfam" id="PF14478"/>
    </source>
</evidence>
<organism evidence="3 4">
    <name type="scientific">Enterococcus xiangfangensis</name>
    <dbReference type="NCBI Taxonomy" id="1296537"/>
    <lineage>
        <taxon>Bacteria</taxon>
        <taxon>Bacillati</taxon>
        <taxon>Bacillota</taxon>
        <taxon>Bacilli</taxon>
        <taxon>Lactobacillales</taxon>
        <taxon>Enterococcaceae</taxon>
        <taxon>Enterococcus</taxon>
    </lineage>
</organism>
<protein>
    <submittedName>
        <fullName evidence="3">DUF4430 domain-containing protein</fullName>
    </submittedName>
</protein>
<dbReference type="RefSeq" id="WP_311829808.1">
    <property type="nucleotide sequence ID" value="NZ_JARQAJ010000003.1"/>
</dbReference>
<dbReference type="PROSITE" id="PS51257">
    <property type="entry name" value="PROKAR_LIPOPROTEIN"/>
    <property type="match status" value="1"/>
</dbReference>
<accession>A0ABU3F9J8</accession>
<feature type="signal peptide" evidence="1">
    <location>
        <begin position="1"/>
        <end position="18"/>
    </location>
</feature>
<proteinExistence type="predicted"/>
<reference evidence="3" key="1">
    <citation type="submission" date="2023-03" db="EMBL/GenBank/DDBJ databases">
        <authorList>
            <person name="Shen W."/>
            <person name="Cai J."/>
        </authorList>
    </citation>
    <scope>NUCLEOTIDE SEQUENCE</scope>
    <source>
        <strain evidence="3">P66-3</strain>
    </source>
</reference>
<dbReference type="Gene3D" id="2.170.130.30">
    <property type="match status" value="1"/>
</dbReference>
<evidence type="ECO:0000313" key="4">
    <source>
        <dbReference type="Proteomes" id="UP001181046"/>
    </source>
</evidence>
<dbReference type="EMBL" id="JARQAJ010000003">
    <property type="protein sequence ID" value="MDT2759341.1"/>
    <property type="molecule type" value="Genomic_DNA"/>
</dbReference>
<feature type="domain" description="Transcobalamin-like C-terminal" evidence="2">
    <location>
        <begin position="62"/>
        <end position="126"/>
    </location>
</feature>
<evidence type="ECO:0000313" key="3">
    <source>
        <dbReference type="EMBL" id="MDT2759341.1"/>
    </source>
</evidence>
<keyword evidence="4" id="KW-1185">Reference proteome</keyword>
<name>A0ABU3F9J8_9ENTE</name>
<keyword evidence="1" id="KW-0732">Signal</keyword>
<evidence type="ECO:0000256" key="1">
    <source>
        <dbReference type="SAM" id="SignalP"/>
    </source>
</evidence>
<dbReference type="Proteomes" id="UP001181046">
    <property type="component" value="Unassembled WGS sequence"/>
</dbReference>